<feature type="domain" description="LTD" evidence="3">
    <location>
        <begin position="11"/>
        <end position="144"/>
    </location>
</feature>
<feature type="chain" id="PRO_5006594971" evidence="2">
    <location>
        <begin position="24"/>
        <end position="1175"/>
    </location>
</feature>
<feature type="signal peptide" evidence="2">
    <location>
        <begin position="1"/>
        <end position="23"/>
    </location>
</feature>
<evidence type="ECO:0000313" key="4">
    <source>
        <dbReference type="EMBL" id="ALN59652.1"/>
    </source>
</evidence>
<dbReference type="InterPro" id="IPR036415">
    <property type="entry name" value="Lamin_tail_dom_sf"/>
</dbReference>
<evidence type="ECO:0000313" key="5">
    <source>
        <dbReference type="Proteomes" id="UP000061569"/>
    </source>
</evidence>
<reference evidence="4 5" key="1">
    <citation type="submission" date="2015-11" db="EMBL/GenBank/DDBJ databases">
        <title>Genome sequences of Lysobacter enzymogenes strain C3 and Lysobacter antibioticus ATCC 29479.</title>
        <authorList>
            <person name="Kobayashi D.Y."/>
        </authorList>
    </citation>
    <scope>NUCLEOTIDE SEQUENCE [LARGE SCALE GENOMIC DNA]</scope>
    <source>
        <strain evidence="4 5">C3</strain>
    </source>
</reference>
<dbReference type="AlphaFoldDB" id="A0A0S2DMF0"/>
<organism evidence="4 5">
    <name type="scientific">Lysobacter enzymogenes</name>
    <dbReference type="NCBI Taxonomy" id="69"/>
    <lineage>
        <taxon>Bacteria</taxon>
        <taxon>Pseudomonadati</taxon>
        <taxon>Pseudomonadota</taxon>
        <taxon>Gammaproteobacteria</taxon>
        <taxon>Lysobacterales</taxon>
        <taxon>Lysobacteraceae</taxon>
        <taxon>Lysobacter</taxon>
    </lineage>
</organism>
<dbReference type="PROSITE" id="PS51841">
    <property type="entry name" value="LTD"/>
    <property type="match status" value="1"/>
</dbReference>
<sequence length="1175" mass="121941">MQKLASRALAAGIAVALSGTAGAQVVISQVYPNAGANGYHADYVELHNTGNATVNLGGWSLQYAQQGSGWQRTQISGTLPPGGYYLIRMGTTTAGRALPTSNFSSPTSMAPQSGKLALLSGGGTLAQACPSAQAGLVDLFGYGATDCYEGSARAAVVSPLNAYLRKSDGCQDSQSNAADFSVASAAPRNAASARLVCAPTLPKLSVQPVAKAEGHSGVTAFEFELKLDAPAGPAGVDWSVHVSGTGTATPDVDYTPINLSGRIEPGQSSARFVLPVRGDSEVEADETVPLQIKVHAGATTANGDYLDTVATLLNDDTAPPPTMSVANVARSEGHDGYAPFEFELKLDRPAGAGGAQWRALSVDGGTATAGADYLPIDLAGTIAEGQSAARFALPVRGDTVPEADETVKLRIDLGAGARAADGSASLATEAIILDDDPLITPIHAIQGRGERSPMLGQQVQVEGIVTAIVKDGFFLQATAAEADADPLTSEALFVQTGTAPNPNLQALRVRAVGIVAELYAPGDQPDRASMTAIVATNPAQNVGNVRQPLPPALVRLQPDPGLGAAGYEAFEGMRVQLDDRLAIGATGGRTDAGLETTVSDGVFYLLDGAADAPPPMREPGARYGVRDNGAPAGWIPRWDGNPEAIGVDSAATGRAPFDVAVGARVGNAVGPLDQRSGRYTVIQQADQALLALAPAPAPSGVDAADPYRPPVDVAYYDLGAFHDEISPPNSGQPASQPFAVERRLDKLAEGIVGKLRLPHIVAIGGVENRALLERLAQRIDQRAATAGQANPNYRAVSLESDSPLQLGFLLRSDQVGPAPRVLLDGHVQIGREETLALPSGDWMPLFEQAPQFVDATVRDNGAEFRLRVLLAALAPLDGSDADSAQGRTLRLRRHAQADFLARWVQQHQQAAGALPLLVLGDLQGYGFGDGYTDPVGTLVGKPSDPLWTLVPGDGIDRIDPNLIALTATGADGERYSSIVEGSRQQLQHALADERLVAATDAIELRHARINAGQPATARNQAGSELRAANADPLHVRLLPRTHADLSLSVQAPQPPTAGQWLEYRVAVDNLGPDDAHGVGVGMALSQAFDRVRVQAPPDWNCGAPQIEAGRTSAACSAPRMWRDSGASLSLFVLTYADQAGTDLTLAASATAQSADPQPGNNAAQASARLTAAPAP</sequence>
<dbReference type="SUPFAM" id="SSF141072">
    <property type="entry name" value="CalX-like"/>
    <property type="match status" value="2"/>
</dbReference>
<dbReference type="CDD" id="cd04486">
    <property type="entry name" value="YhcR_OBF_like"/>
    <property type="match status" value="1"/>
</dbReference>
<evidence type="ECO:0000256" key="2">
    <source>
        <dbReference type="SAM" id="SignalP"/>
    </source>
</evidence>
<evidence type="ECO:0000259" key="3">
    <source>
        <dbReference type="PROSITE" id="PS51841"/>
    </source>
</evidence>
<dbReference type="PATRIC" id="fig|69.6.peg.4250"/>
<name>A0A0S2DMF0_LYSEN</name>
<proteinExistence type="predicted"/>
<feature type="region of interest" description="Disordered" evidence="1">
    <location>
        <begin position="1150"/>
        <end position="1175"/>
    </location>
</feature>
<dbReference type="Pfam" id="PF01345">
    <property type="entry name" value="DUF11"/>
    <property type="match status" value="1"/>
</dbReference>
<dbReference type="KEGG" id="lez:GLE_4311"/>
<dbReference type="EMBL" id="CP013140">
    <property type="protein sequence ID" value="ALN59652.1"/>
    <property type="molecule type" value="Genomic_DNA"/>
</dbReference>
<dbReference type="Pfam" id="PF00932">
    <property type="entry name" value="LTD"/>
    <property type="match status" value="1"/>
</dbReference>
<dbReference type="STRING" id="69.GLE_4311"/>
<dbReference type="InterPro" id="IPR001434">
    <property type="entry name" value="OmcB-like_DUF11"/>
</dbReference>
<dbReference type="InterPro" id="IPR001322">
    <property type="entry name" value="Lamin_tail_dom"/>
</dbReference>
<dbReference type="SUPFAM" id="SSF74853">
    <property type="entry name" value="Lamin A/C globular tail domain"/>
    <property type="match status" value="1"/>
</dbReference>
<dbReference type="PANTHER" id="PTHR42834">
    <property type="entry name" value="ENDONUCLEASE/EXONUCLEASE/PHOSPHATASE FAMILY PROTEIN (AFU_ORTHOLOGUE AFUA_3G09210)"/>
    <property type="match status" value="1"/>
</dbReference>
<keyword evidence="2" id="KW-0732">Signal</keyword>
<accession>A0A0S2DMF0</accession>
<dbReference type="OrthoDB" id="9800417at2"/>
<gene>
    <name evidence="4" type="ORF">GLE_4311</name>
</gene>
<dbReference type="Proteomes" id="UP000061569">
    <property type="component" value="Chromosome"/>
</dbReference>
<dbReference type="Gene3D" id="2.60.40.1260">
    <property type="entry name" value="Lamin Tail domain"/>
    <property type="match status" value="1"/>
</dbReference>
<protein>
    <submittedName>
        <fullName evidence="4">Nuclease</fullName>
    </submittedName>
</protein>
<dbReference type="Gene3D" id="2.60.40.2030">
    <property type="match status" value="2"/>
</dbReference>
<evidence type="ECO:0000256" key="1">
    <source>
        <dbReference type="SAM" id="MobiDB-lite"/>
    </source>
</evidence>
<dbReference type="InterPro" id="IPR038081">
    <property type="entry name" value="CalX-like_sf"/>
</dbReference>
<dbReference type="PANTHER" id="PTHR42834:SF1">
    <property type="entry name" value="ENDONUCLEASE_EXONUCLEASE_PHOSPHATASE FAMILY PROTEIN (AFU_ORTHOLOGUE AFUA_3G09210)"/>
    <property type="match status" value="1"/>
</dbReference>